<evidence type="ECO:0000256" key="1">
    <source>
        <dbReference type="SAM" id="MobiDB-lite"/>
    </source>
</evidence>
<dbReference type="OrthoDB" id="6089094at2759"/>
<sequence>MNDMRAFMLTPDEKLERHLNRRFQHVDSWMPPQETHATSQPFSSRRYQQTENFNGTRPQPPQRRIATSSEEATDEPWTLVTPVPQLRCHCYRPRRKKPIQTEQDIQETESNIEELLYQMEVLGEKTRWDLDWKLDYYLPGYRGRSATRYIPADPQLPRSMKKKVCKDDVFKRLSAPRQRTPSPCHAISCDAFKLGIADKMQRKGVKCCTATLQGSWKSQTYKHLPTTMSAKM</sequence>
<name>A0A8J6EYU5_ELECQ</name>
<dbReference type="EMBL" id="WNTK01000010">
    <property type="protein sequence ID" value="KAG9477520.1"/>
    <property type="molecule type" value="Genomic_DNA"/>
</dbReference>
<protein>
    <submittedName>
        <fullName evidence="2">Uncharacterized protein</fullName>
    </submittedName>
</protein>
<organism evidence="2 3">
    <name type="scientific">Eleutherodactylus coqui</name>
    <name type="common">Puerto Rican coqui</name>
    <dbReference type="NCBI Taxonomy" id="57060"/>
    <lineage>
        <taxon>Eukaryota</taxon>
        <taxon>Metazoa</taxon>
        <taxon>Chordata</taxon>
        <taxon>Craniata</taxon>
        <taxon>Vertebrata</taxon>
        <taxon>Euteleostomi</taxon>
        <taxon>Amphibia</taxon>
        <taxon>Batrachia</taxon>
        <taxon>Anura</taxon>
        <taxon>Neobatrachia</taxon>
        <taxon>Hyloidea</taxon>
        <taxon>Eleutherodactylidae</taxon>
        <taxon>Eleutherodactylinae</taxon>
        <taxon>Eleutherodactylus</taxon>
        <taxon>Eleutherodactylus</taxon>
    </lineage>
</organism>
<dbReference type="Proteomes" id="UP000770717">
    <property type="component" value="Unassembled WGS sequence"/>
</dbReference>
<evidence type="ECO:0000313" key="2">
    <source>
        <dbReference type="EMBL" id="KAG9477520.1"/>
    </source>
</evidence>
<proteinExistence type="predicted"/>
<evidence type="ECO:0000313" key="3">
    <source>
        <dbReference type="Proteomes" id="UP000770717"/>
    </source>
</evidence>
<feature type="region of interest" description="Disordered" evidence="1">
    <location>
        <begin position="50"/>
        <end position="74"/>
    </location>
</feature>
<accession>A0A8J6EYU5</accession>
<keyword evidence="3" id="KW-1185">Reference proteome</keyword>
<gene>
    <name evidence="2" type="ORF">GDO78_002754</name>
</gene>
<reference evidence="2" key="1">
    <citation type="thesis" date="2020" institute="ProQuest LLC" country="789 East Eisenhower Parkway, Ann Arbor, MI, USA">
        <title>Comparative Genomics and Chromosome Evolution.</title>
        <authorList>
            <person name="Mudd A.B."/>
        </authorList>
    </citation>
    <scope>NUCLEOTIDE SEQUENCE</scope>
    <source>
        <strain evidence="2">HN-11 Male</strain>
        <tissue evidence="2">Kidney and liver</tissue>
    </source>
</reference>
<comment type="caution">
    <text evidence="2">The sequence shown here is derived from an EMBL/GenBank/DDBJ whole genome shotgun (WGS) entry which is preliminary data.</text>
</comment>
<dbReference type="AlphaFoldDB" id="A0A8J6EYU5"/>